<dbReference type="Proteomes" id="UP001341840">
    <property type="component" value="Unassembled WGS sequence"/>
</dbReference>
<dbReference type="EMBL" id="JASCZI010271863">
    <property type="protein sequence ID" value="MED6215778.1"/>
    <property type="molecule type" value="Genomic_DNA"/>
</dbReference>
<dbReference type="Pfam" id="PF12937">
    <property type="entry name" value="F-box-like"/>
    <property type="match status" value="1"/>
</dbReference>
<dbReference type="Gene3D" id="3.80.10.10">
    <property type="entry name" value="Ribonuclease Inhibitor"/>
    <property type="match status" value="1"/>
</dbReference>
<name>A0ABU6Z3J7_9FABA</name>
<organism evidence="3 4">
    <name type="scientific">Stylosanthes scabra</name>
    <dbReference type="NCBI Taxonomy" id="79078"/>
    <lineage>
        <taxon>Eukaryota</taxon>
        <taxon>Viridiplantae</taxon>
        <taxon>Streptophyta</taxon>
        <taxon>Embryophyta</taxon>
        <taxon>Tracheophyta</taxon>
        <taxon>Spermatophyta</taxon>
        <taxon>Magnoliopsida</taxon>
        <taxon>eudicotyledons</taxon>
        <taxon>Gunneridae</taxon>
        <taxon>Pentapetalae</taxon>
        <taxon>rosids</taxon>
        <taxon>fabids</taxon>
        <taxon>Fabales</taxon>
        <taxon>Fabaceae</taxon>
        <taxon>Papilionoideae</taxon>
        <taxon>50 kb inversion clade</taxon>
        <taxon>dalbergioids sensu lato</taxon>
        <taxon>Dalbergieae</taxon>
        <taxon>Pterocarpus clade</taxon>
        <taxon>Stylosanthes</taxon>
    </lineage>
</organism>
<protein>
    <recommendedName>
        <fullName evidence="5">F-box domain-containing protein</fullName>
    </recommendedName>
</protein>
<sequence length="232" mass="26655">MSDIPPKSPFIQEQNLPDDVLIDIFRFAEPNTVVRCRALSRFWKQMLSPYSFTKDVTLSSKDKHSSVFLKIGLPPWSDRLDFLCKIDVESAIASGVKLPFECTTYGSWNIIGSGNGMVCLRHIDGGFSTQFIVWNPLTNWTRVLDDPAAKQCCHAIFGYAFSYLPNTDHYYIAYVTKTHYRDTHFHYHVFDSNTASWHHGQTIHWNLHKLGYHNVFFEGLGFHPRQGKSSST</sequence>
<gene>
    <name evidence="3" type="ORF">PIB30_001396</name>
</gene>
<dbReference type="InterPro" id="IPR001810">
    <property type="entry name" value="F-box_dom"/>
</dbReference>
<evidence type="ECO:0000259" key="1">
    <source>
        <dbReference type="Pfam" id="PF07734"/>
    </source>
</evidence>
<dbReference type="PANTHER" id="PTHR31672:SF13">
    <property type="entry name" value="F-BOX PROTEIN CPR30-LIKE"/>
    <property type="match status" value="1"/>
</dbReference>
<dbReference type="InterPro" id="IPR006527">
    <property type="entry name" value="F-box-assoc_dom_typ1"/>
</dbReference>
<dbReference type="InterPro" id="IPR032675">
    <property type="entry name" value="LRR_dom_sf"/>
</dbReference>
<evidence type="ECO:0000313" key="4">
    <source>
        <dbReference type="Proteomes" id="UP001341840"/>
    </source>
</evidence>
<keyword evidence="4" id="KW-1185">Reference proteome</keyword>
<evidence type="ECO:0008006" key="5">
    <source>
        <dbReference type="Google" id="ProtNLM"/>
    </source>
</evidence>
<evidence type="ECO:0000259" key="2">
    <source>
        <dbReference type="Pfam" id="PF12937"/>
    </source>
</evidence>
<dbReference type="CDD" id="cd09917">
    <property type="entry name" value="F-box_SF"/>
    <property type="match status" value="1"/>
</dbReference>
<evidence type="ECO:0000313" key="3">
    <source>
        <dbReference type="EMBL" id="MED6215778.1"/>
    </source>
</evidence>
<dbReference type="InterPro" id="IPR050796">
    <property type="entry name" value="SCF_F-box_component"/>
</dbReference>
<dbReference type="SUPFAM" id="SSF81383">
    <property type="entry name" value="F-box domain"/>
    <property type="match status" value="1"/>
</dbReference>
<dbReference type="PANTHER" id="PTHR31672">
    <property type="entry name" value="BNACNNG10540D PROTEIN"/>
    <property type="match status" value="1"/>
</dbReference>
<dbReference type="InterPro" id="IPR036047">
    <property type="entry name" value="F-box-like_dom_sf"/>
</dbReference>
<comment type="caution">
    <text evidence="3">The sequence shown here is derived from an EMBL/GenBank/DDBJ whole genome shotgun (WGS) entry which is preliminary data.</text>
</comment>
<accession>A0ABU6Z3J7</accession>
<reference evidence="3 4" key="1">
    <citation type="journal article" date="2023" name="Plants (Basel)">
        <title>Bridging the Gap: Combining Genomics and Transcriptomics Approaches to Understand Stylosanthes scabra, an Orphan Legume from the Brazilian Caatinga.</title>
        <authorList>
            <person name="Ferreira-Neto J.R.C."/>
            <person name="da Silva M.D."/>
            <person name="Binneck E."/>
            <person name="de Melo N.F."/>
            <person name="da Silva R.H."/>
            <person name="de Melo A.L.T.M."/>
            <person name="Pandolfi V."/>
            <person name="Bustamante F.O."/>
            <person name="Brasileiro-Vidal A.C."/>
            <person name="Benko-Iseppon A.M."/>
        </authorList>
    </citation>
    <scope>NUCLEOTIDE SEQUENCE [LARGE SCALE GENOMIC DNA]</scope>
    <source>
        <tissue evidence="3">Leaves</tissue>
    </source>
</reference>
<feature type="domain" description="F-box" evidence="2">
    <location>
        <begin position="15"/>
        <end position="48"/>
    </location>
</feature>
<feature type="domain" description="F-box associated beta-propeller type 1" evidence="1">
    <location>
        <begin position="124"/>
        <end position="219"/>
    </location>
</feature>
<dbReference type="Pfam" id="PF07734">
    <property type="entry name" value="FBA_1"/>
    <property type="match status" value="1"/>
</dbReference>
<proteinExistence type="predicted"/>